<dbReference type="SUPFAM" id="SSF159894">
    <property type="entry name" value="YgaC/TfoX-N like"/>
    <property type="match status" value="1"/>
</dbReference>
<gene>
    <name evidence="2" type="ORF">J2X11_001190</name>
</gene>
<dbReference type="EMBL" id="JAVDWH010000001">
    <property type="protein sequence ID" value="MDR7086351.1"/>
    <property type="molecule type" value="Genomic_DNA"/>
</dbReference>
<comment type="caution">
    <text evidence="2">The sequence shown here is derived from an EMBL/GenBank/DDBJ whole genome shotgun (WGS) entry which is preliminary data.</text>
</comment>
<evidence type="ECO:0000313" key="2">
    <source>
        <dbReference type="EMBL" id="MDR7086351.1"/>
    </source>
</evidence>
<organism evidence="2 3">
    <name type="scientific">Aeromicrobium panaciterrae</name>
    <dbReference type="NCBI Taxonomy" id="363861"/>
    <lineage>
        <taxon>Bacteria</taxon>
        <taxon>Bacillati</taxon>
        <taxon>Actinomycetota</taxon>
        <taxon>Actinomycetes</taxon>
        <taxon>Propionibacteriales</taxon>
        <taxon>Nocardioidaceae</taxon>
        <taxon>Aeromicrobium</taxon>
    </lineage>
</organism>
<evidence type="ECO:0000259" key="1">
    <source>
        <dbReference type="Pfam" id="PF04993"/>
    </source>
</evidence>
<feature type="domain" description="TfoX N-terminal" evidence="1">
    <location>
        <begin position="15"/>
        <end position="101"/>
    </location>
</feature>
<accession>A0ABU1UME7</accession>
<dbReference type="InterPro" id="IPR007076">
    <property type="entry name" value="TfoX_N"/>
</dbReference>
<sequence length="114" mass="12520">MAYDEEIAARVRDRVGELAPYEEKKMFGGLAFMVNTHMACGMMQDGLMIRVGRDGHAAAITKGAHEMGFTGRPMRGMVLVPNEDCRDEVVESWVTEAVAFAMSESPKPPKKAKA</sequence>
<evidence type="ECO:0000313" key="3">
    <source>
        <dbReference type="Proteomes" id="UP001257739"/>
    </source>
</evidence>
<proteinExistence type="predicted"/>
<name>A0ABU1UME7_9ACTN</name>
<protein>
    <submittedName>
        <fullName evidence="2">TfoX/Sxy family transcriptional regulator of competence genes</fullName>
    </submittedName>
</protein>
<dbReference type="RefSeq" id="WP_309968004.1">
    <property type="nucleotide sequence ID" value="NZ_JAVDWH010000001.1"/>
</dbReference>
<dbReference type="Gene3D" id="3.30.1460.30">
    <property type="entry name" value="YgaC/TfoX-N like chaperone"/>
    <property type="match status" value="1"/>
</dbReference>
<dbReference type="Proteomes" id="UP001257739">
    <property type="component" value="Unassembled WGS sequence"/>
</dbReference>
<dbReference type="Pfam" id="PF04993">
    <property type="entry name" value="TfoX_N"/>
    <property type="match status" value="1"/>
</dbReference>
<reference evidence="2 3" key="1">
    <citation type="submission" date="2023-07" db="EMBL/GenBank/DDBJ databases">
        <title>Sorghum-associated microbial communities from plants grown in Nebraska, USA.</title>
        <authorList>
            <person name="Schachtman D."/>
        </authorList>
    </citation>
    <scope>NUCLEOTIDE SEQUENCE [LARGE SCALE GENOMIC DNA]</scope>
    <source>
        <strain evidence="2 3">BE248</strain>
    </source>
</reference>
<keyword evidence="3" id="KW-1185">Reference proteome</keyword>